<dbReference type="Proteomes" id="UP000035579">
    <property type="component" value="Chromosome"/>
</dbReference>
<dbReference type="KEGG" id="age:AA314_00182"/>
<proteinExistence type="predicted"/>
<dbReference type="PANTHER" id="PTHR34611:SF2">
    <property type="entry name" value="INACTIVE RECOMBINATION-PROMOTING NUCLEASE-LIKE PROTEIN RPNE-RELATED"/>
    <property type="match status" value="1"/>
</dbReference>
<organism evidence="2 4">
    <name type="scientific">Archangium gephyra</name>
    <dbReference type="NCBI Taxonomy" id="48"/>
    <lineage>
        <taxon>Bacteria</taxon>
        <taxon>Pseudomonadati</taxon>
        <taxon>Myxococcota</taxon>
        <taxon>Myxococcia</taxon>
        <taxon>Myxococcales</taxon>
        <taxon>Cystobacterineae</taxon>
        <taxon>Archangiaceae</taxon>
        <taxon>Archangium</taxon>
    </lineage>
</organism>
<dbReference type="EMBL" id="CP011509">
    <property type="protein sequence ID" value="AKI98555.1"/>
    <property type="molecule type" value="Genomic_DNA"/>
</dbReference>
<protein>
    <submittedName>
        <fullName evidence="3">Transposase/invertase (TIGR01784 family)</fullName>
    </submittedName>
</protein>
<dbReference type="Pfam" id="PF04754">
    <property type="entry name" value="Transposase_31"/>
    <property type="match status" value="1"/>
</dbReference>
<dbReference type="GO" id="GO:0006310">
    <property type="term" value="P:DNA recombination"/>
    <property type="evidence" value="ECO:0007669"/>
    <property type="project" value="TreeGrafter"/>
</dbReference>
<dbReference type="GO" id="GO:1990238">
    <property type="term" value="F:double-stranded DNA endonuclease activity"/>
    <property type="evidence" value="ECO:0007669"/>
    <property type="project" value="TreeGrafter"/>
</dbReference>
<dbReference type="InterPro" id="IPR006842">
    <property type="entry name" value="Transposase_31"/>
</dbReference>
<dbReference type="InterPro" id="IPR051699">
    <property type="entry name" value="Rpn/YhgA-like_nuclease"/>
</dbReference>
<dbReference type="PANTHER" id="PTHR34611">
    <property type="match status" value="1"/>
</dbReference>
<feature type="domain" description="Transposase (putative) YhgA-like" evidence="1">
    <location>
        <begin position="4"/>
        <end position="213"/>
    </location>
</feature>
<dbReference type="RefSeq" id="WP_047853884.1">
    <property type="nucleotide sequence ID" value="NZ_CP011509.1"/>
</dbReference>
<reference evidence="3 5" key="2">
    <citation type="submission" date="2018-08" db="EMBL/GenBank/DDBJ databases">
        <title>Genomic Encyclopedia of Archaeal and Bacterial Type Strains, Phase II (KMG-II): from individual species to whole genera.</title>
        <authorList>
            <person name="Goeker M."/>
        </authorList>
    </citation>
    <scope>NUCLEOTIDE SEQUENCE [LARGE SCALE GENOMIC DNA]</scope>
    <source>
        <strain evidence="3 5">DSM 2261</strain>
    </source>
</reference>
<dbReference type="EMBL" id="QUMU01000022">
    <property type="protein sequence ID" value="REG20346.1"/>
    <property type="molecule type" value="Genomic_DNA"/>
</dbReference>
<evidence type="ECO:0000313" key="3">
    <source>
        <dbReference type="EMBL" id="REG20346.1"/>
    </source>
</evidence>
<reference evidence="2 4" key="1">
    <citation type="submission" date="2015-05" db="EMBL/GenBank/DDBJ databases">
        <title>Genome assembly of Archangium gephyra DSM 2261.</title>
        <authorList>
            <person name="Sharma G."/>
            <person name="Subramanian S."/>
        </authorList>
    </citation>
    <scope>NUCLEOTIDE SEQUENCE [LARGE SCALE GENOMIC DNA]</scope>
    <source>
        <strain evidence="2 4">DSM 2261</strain>
    </source>
</reference>
<evidence type="ECO:0000259" key="1">
    <source>
        <dbReference type="Pfam" id="PF04754"/>
    </source>
</evidence>
<dbReference type="Proteomes" id="UP000256345">
    <property type="component" value="Unassembled WGS sequence"/>
</dbReference>
<sequence>MSGPHDLFARYTFGHPERAAAELRAVLPAYVVSEVDWTSLRREPGSVVDPELRETESDLLFTARMHSGQSLLLYVLLEHQSSVDRWMALRMLRYVVRQVERWRQEHPESELLPLIIPLVMYHGPDGAWTAPRRVEELFQLPGGDAERWRALLPRFEYLLDDLTAEREEALRARPGPPLARLAWLVLRYGRTGELARKLPDWVALFAQVHADTEGAEHLVVVIRYLLWVERNAAVHTAARRVLHSVMDGQRAEELMRTWAEEMLEQGVQKGLEKGLAKGREEGLTRLRGHIVRLLTARGVQVDEAARQRILSCTDLDTLDRWFDRALNATTLRDVLDDLPQ</sequence>
<keyword evidence="5" id="KW-1185">Reference proteome</keyword>
<name>A0AAC8Q0E8_9BACT</name>
<gene>
    <name evidence="2" type="ORF">AA314_00182</name>
    <name evidence="3" type="ORF">ATI61_12246</name>
</gene>
<evidence type="ECO:0000313" key="4">
    <source>
        <dbReference type="Proteomes" id="UP000035579"/>
    </source>
</evidence>
<accession>A0AAC8Q0E8</accession>
<evidence type="ECO:0000313" key="5">
    <source>
        <dbReference type="Proteomes" id="UP000256345"/>
    </source>
</evidence>
<dbReference type="AlphaFoldDB" id="A0AAC8Q0E8"/>
<evidence type="ECO:0000313" key="2">
    <source>
        <dbReference type="EMBL" id="AKI98555.1"/>
    </source>
</evidence>